<dbReference type="AlphaFoldDB" id="C0QSI3"/>
<reference evidence="2 3" key="1">
    <citation type="journal article" date="2009" name="J. Bacteriol.">
        <title>Complete and draft genome sequences of six members of the Aquificales.</title>
        <authorList>
            <person name="Reysenbach A.L."/>
            <person name="Hamamura N."/>
            <person name="Podar M."/>
            <person name="Griffiths E."/>
            <person name="Ferreira S."/>
            <person name="Hochstein R."/>
            <person name="Heidelberg J."/>
            <person name="Johnson J."/>
            <person name="Mead D."/>
            <person name="Pohorille A."/>
            <person name="Sarmiento M."/>
            <person name="Schweighofer K."/>
            <person name="Seshadri R."/>
            <person name="Voytek M.A."/>
        </authorList>
    </citation>
    <scope>NUCLEOTIDE SEQUENCE [LARGE SCALE GENOMIC DNA]</scope>
    <source>
        <strain evidence="3">DSM 14350 / EX-H1</strain>
    </source>
</reference>
<dbReference type="EMBL" id="CP001230">
    <property type="protein sequence ID" value="ACO03868.1"/>
    <property type="molecule type" value="Genomic_DNA"/>
</dbReference>
<gene>
    <name evidence="2" type="ordered locus">PERMA_1867</name>
</gene>
<dbReference type="InterPro" id="IPR002716">
    <property type="entry name" value="PIN_dom"/>
</dbReference>
<proteinExistence type="predicted"/>
<accession>C0QSI3</accession>
<sequence length="139" mass="15834">MRVLFDTNVILDLLLDRKPFSEHSAVIISEVEKGKITGVLSATTITTIYYLVAKYLSKKEADRSMELIFSLFEIAPVNRTVLETAKRLNFNDFEDAVIYASAIHSKVDSVITRNIKDFKSKEIPVYEPAEFLKILKTCK</sequence>
<dbReference type="SUPFAM" id="SSF88723">
    <property type="entry name" value="PIN domain-like"/>
    <property type="match status" value="1"/>
</dbReference>
<dbReference type="PaxDb" id="123214-PERMA_1867"/>
<dbReference type="RefSeq" id="WP_012676107.1">
    <property type="nucleotide sequence ID" value="NC_012440.1"/>
</dbReference>
<feature type="domain" description="PIN" evidence="1">
    <location>
        <begin position="2"/>
        <end position="116"/>
    </location>
</feature>
<dbReference type="STRING" id="123214.PERMA_1867"/>
<dbReference type="Proteomes" id="UP000001366">
    <property type="component" value="Chromosome"/>
</dbReference>
<evidence type="ECO:0000313" key="2">
    <source>
        <dbReference type="EMBL" id="ACO03868.1"/>
    </source>
</evidence>
<name>C0QSI3_PERMH</name>
<protein>
    <submittedName>
        <fullName evidence="2">PIN domain protein</fullName>
    </submittedName>
</protein>
<dbReference type="OrthoDB" id="9787727at2"/>
<keyword evidence="3" id="KW-1185">Reference proteome</keyword>
<organism evidence="2 3">
    <name type="scientific">Persephonella marina (strain DSM 14350 / EX-H1)</name>
    <dbReference type="NCBI Taxonomy" id="123214"/>
    <lineage>
        <taxon>Bacteria</taxon>
        <taxon>Pseudomonadati</taxon>
        <taxon>Aquificota</taxon>
        <taxon>Aquificia</taxon>
        <taxon>Aquificales</taxon>
        <taxon>Hydrogenothermaceae</taxon>
        <taxon>Persephonella</taxon>
    </lineage>
</organism>
<dbReference type="Gene3D" id="3.40.50.1010">
    <property type="entry name" value="5'-nuclease"/>
    <property type="match status" value="1"/>
</dbReference>
<dbReference type="InterPro" id="IPR029060">
    <property type="entry name" value="PIN-like_dom_sf"/>
</dbReference>
<evidence type="ECO:0000313" key="3">
    <source>
        <dbReference type="Proteomes" id="UP000001366"/>
    </source>
</evidence>
<dbReference type="eggNOG" id="COG1848">
    <property type="taxonomic scope" value="Bacteria"/>
</dbReference>
<evidence type="ECO:0000259" key="1">
    <source>
        <dbReference type="Pfam" id="PF13470"/>
    </source>
</evidence>
<dbReference type="Pfam" id="PF13470">
    <property type="entry name" value="PIN_3"/>
    <property type="match status" value="1"/>
</dbReference>
<dbReference type="KEGG" id="pmx:PERMA_1867"/>
<dbReference type="HOGENOM" id="CLU_124456_3_0_0"/>